<sequence>MSAASCRSWRKFAVSCPIRNKMLQPEGHFRKPLLKLVTIHDPASASLYGPPSIVRL</sequence>
<evidence type="ECO:0000313" key="1">
    <source>
        <dbReference type="EMBL" id="JAE28765.1"/>
    </source>
</evidence>
<reference evidence="1" key="2">
    <citation type="journal article" date="2015" name="Data Brief">
        <title>Shoot transcriptome of the giant reed, Arundo donax.</title>
        <authorList>
            <person name="Barrero R.A."/>
            <person name="Guerrero F.D."/>
            <person name="Moolhuijzen P."/>
            <person name="Goolsby J.A."/>
            <person name="Tidwell J."/>
            <person name="Bellgard S.E."/>
            <person name="Bellgard M.I."/>
        </authorList>
    </citation>
    <scope>NUCLEOTIDE SEQUENCE</scope>
    <source>
        <tissue evidence="1">Shoot tissue taken approximately 20 cm above the soil surface</tissue>
    </source>
</reference>
<organism evidence="1">
    <name type="scientific">Arundo donax</name>
    <name type="common">Giant reed</name>
    <name type="synonym">Donax arundinaceus</name>
    <dbReference type="NCBI Taxonomy" id="35708"/>
    <lineage>
        <taxon>Eukaryota</taxon>
        <taxon>Viridiplantae</taxon>
        <taxon>Streptophyta</taxon>
        <taxon>Embryophyta</taxon>
        <taxon>Tracheophyta</taxon>
        <taxon>Spermatophyta</taxon>
        <taxon>Magnoliopsida</taxon>
        <taxon>Liliopsida</taxon>
        <taxon>Poales</taxon>
        <taxon>Poaceae</taxon>
        <taxon>PACMAD clade</taxon>
        <taxon>Arundinoideae</taxon>
        <taxon>Arundineae</taxon>
        <taxon>Arundo</taxon>
    </lineage>
</organism>
<accession>A0A0A9GUT1</accession>
<name>A0A0A9GUT1_ARUDO</name>
<reference evidence="1" key="1">
    <citation type="submission" date="2014-09" db="EMBL/GenBank/DDBJ databases">
        <authorList>
            <person name="Magalhaes I.L.F."/>
            <person name="Oliveira U."/>
            <person name="Santos F.R."/>
            <person name="Vidigal T.H.D.A."/>
            <person name="Brescovit A.D."/>
            <person name="Santos A.J."/>
        </authorList>
    </citation>
    <scope>NUCLEOTIDE SEQUENCE</scope>
    <source>
        <tissue evidence="1">Shoot tissue taken approximately 20 cm above the soil surface</tissue>
    </source>
</reference>
<proteinExistence type="predicted"/>
<dbReference type="AlphaFoldDB" id="A0A0A9GUT1"/>
<protein>
    <submittedName>
        <fullName evidence="1">Uncharacterized protein</fullName>
    </submittedName>
</protein>
<dbReference type="EMBL" id="GBRH01169131">
    <property type="protein sequence ID" value="JAE28765.1"/>
    <property type="molecule type" value="Transcribed_RNA"/>
</dbReference>